<keyword evidence="1" id="KW-1133">Transmembrane helix</keyword>
<organism evidence="2">
    <name type="scientific">Cladocopium goreaui</name>
    <dbReference type="NCBI Taxonomy" id="2562237"/>
    <lineage>
        <taxon>Eukaryota</taxon>
        <taxon>Sar</taxon>
        <taxon>Alveolata</taxon>
        <taxon>Dinophyceae</taxon>
        <taxon>Suessiales</taxon>
        <taxon>Symbiodiniaceae</taxon>
        <taxon>Cladocopium</taxon>
    </lineage>
</organism>
<feature type="transmembrane region" description="Helical" evidence="1">
    <location>
        <begin position="178"/>
        <end position="197"/>
    </location>
</feature>
<dbReference type="EMBL" id="CAMXCT010001177">
    <property type="protein sequence ID" value="CAI3987542.1"/>
    <property type="molecule type" value="Genomic_DNA"/>
</dbReference>
<evidence type="ECO:0000313" key="4">
    <source>
        <dbReference type="Proteomes" id="UP001152797"/>
    </source>
</evidence>
<comment type="caution">
    <text evidence="2">The sequence shown here is derived from an EMBL/GenBank/DDBJ whole genome shotgun (WGS) entry which is preliminary data.</text>
</comment>
<accession>A0A9P1C8K8</accession>
<keyword evidence="4" id="KW-1185">Reference proteome</keyword>
<proteinExistence type="predicted"/>
<keyword evidence="1" id="KW-0812">Transmembrane</keyword>
<sequence>ICLVLSDPPISYSRLLAITSAHCKGPKRTSNFGMQASFDAGCLLSLGALMRLAAAALNYEIYCILDGSPSNVPSITELSDHTGHYGTYRFSISLASVIFSDLCCYLVLSHATSHGPFASHFQGLLVASCFLDVLQALTTSFRYHYLPIQLAGFSMCLTLLGTLQLLWPISSCKGALRVAAVLFTILCVDLLAVAILHNHWAAPRSLPSWTSLEYLGLALYTAVLVVISYALPPALVKFDCPPHLVPLECGKSLLLQHQKRKTHK</sequence>
<protein>
    <submittedName>
        <fullName evidence="2">Uncharacterized protein</fullName>
    </submittedName>
</protein>
<dbReference type="AlphaFoldDB" id="A0A9P1C8K8"/>
<feature type="transmembrane region" description="Helical" evidence="1">
    <location>
        <begin position="144"/>
        <end position="166"/>
    </location>
</feature>
<name>A0A9P1C8K8_9DINO</name>
<dbReference type="EMBL" id="CAMXCT030001177">
    <property type="protein sequence ID" value="CAL4774854.1"/>
    <property type="molecule type" value="Genomic_DNA"/>
</dbReference>
<reference evidence="2" key="1">
    <citation type="submission" date="2022-10" db="EMBL/GenBank/DDBJ databases">
        <authorList>
            <person name="Chen Y."/>
            <person name="Dougan E. K."/>
            <person name="Chan C."/>
            <person name="Rhodes N."/>
            <person name="Thang M."/>
        </authorList>
    </citation>
    <scope>NUCLEOTIDE SEQUENCE</scope>
</reference>
<keyword evidence="1" id="KW-0472">Membrane</keyword>
<reference evidence="3" key="2">
    <citation type="submission" date="2024-04" db="EMBL/GenBank/DDBJ databases">
        <authorList>
            <person name="Chen Y."/>
            <person name="Shah S."/>
            <person name="Dougan E. K."/>
            <person name="Thang M."/>
            <person name="Chan C."/>
        </authorList>
    </citation>
    <scope>NUCLEOTIDE SEQUENCE [LARGE SCALE GENOMIC DNA]</scope>
</reference>
<gene>
    <name evidence="2" type="ORF">C1SCF055_LOCUS14805</name>
</gene>
<dbReference type="Proteomes" id="UP001152797">
    <property type="component" value="Unassembled WGS sequence"/>
</dbReference>
<dbReference type="OrthoDB" id="445051at2759"/>
<dbReference type="EMBL" id="CAMXCT020001177">
    <property type="protein sequence ID" value="CAL1140917.1"/>
    <property type="molecule type" value="Genomic_DNA"/>
</dbReference>
<evidence type="ECO:0000313" key="2">
    <source>
        <dbReference type="EMBL" id="CAI3987542.1"/>
    </source>
</evidence>
<evidence type="ECO:0000313" key="3">
    <source>
        <dbReference type="EMBL" id="CAL1140917.1"/>
    </source>
</evidence>
<evidence type="ECO:0000256" key="1">
    <source>
        <dbReference type="SAM" id="Phobius"/>
    </source>
</evidence>
<feature type="non-terminal residue" evidence="2">
    <location>
        <position position="264"/>
    </location>
</feature>
<feature type="transmembrane region" description="Helical" evidence="1">
    <location>
        <begin position="217"/>
        <end position="236"/>
    </location>
</feature>